<evidence type="ECO:0000259" key="7">
    <source>
        <dbReference type="Pfam" id="PF01619"/>
    </source>
</evidence>
<comment type="similarity">
    <text evidence="2 5">Belongs to the proline oxidase family.</text>
</comment>
<accession>A0A1I7XDT0</accession>
<keyword evidence="5" id="KW-0274">FAD</keyword>
<dbReference type="Proteomes" id="UP000095283">
    <property type="component" value="Unplaced"/>
</dbReference>
<keyword evidence="4 5" id="KW-0642">Proline metabolism</keyword>
<dbReference type="GO" id="GO:0071949">
    <property type="term" value="F:FAD binding"/>
    <property type="evidence" value="ECO:0007669"/>
    <property type="project" value="TreeGrafter"/>
</dbReference>
<dbReference type="EC" id="1.5.5.2" evidence="5"/>
<feature type="region of interest" description="Disordered" evidence="6">
    <location>
        <begin position="21"/>
        <end position="43"/>
    </location>
</feature>
<comment type="function">
    <text evidence="5">Converts proline to delta-1-pyrroline-5-carboxylate.</text>
</comment>
<dbReference type="InterPro" id="IPR015659">
    <property type="entry name" value="Proline_oxidase"/>
</dbReference>
<evidence type="ECO:0000256" key="5">
    <source>
        <dbReference type="RuleBase" id="RU364054"/>
    </source>
</evidence>
<evidence type="ECO:0000256" key="1">
    <source>
        <dbReference type="ARBA" id="ARBA00004739"/>
    </source>
</evidence>
<dbReference type="PANTHER" id="PTHR13914:SF0">
    <property type="entry name" value="PROLINE DEHYDROGENASE 1, MITOCHONDRIAL"/>
    <property type="match status" value="1"/>
</dbReference>
<name>A0A1I7XDT0_HETBA</name>
<comment type="catalytic activity">
    <reaction evidence="5">
        <text>L-proline + a quinone = (S)-1-pyrroline-5-carboxylate + a quinol + H(+)</text>
        <dbReference type="Rhea" id="RHEA:23784"/>
        <dbReference type="ChEBI" id="CHEBI:15378"/>
        <dbReference type="ChEBI" id="CHEBI:17388"/>
        <dbReference type="ChEBI" id="CHEBI:24646"/>
        <dbReference type="ChEBI" id="CHEBI:60039"/>
        <dbReference type="ChEBI" id="CHEBI:132124"/>
        <dbReference type="EC" id="1.5.5.2"/>
    </reaction>
</comment>
<dbReference type="Gene3D" id="3.20.20.220">
    <property type="match status" value="2"/>
</dbReference>
<dbReference type="GO" id="GO:0005739">
    <property type="term" value="C:mitochondrion"/>
    <property type="evidence" value="ECO:0007669"/>
    <property type="project" value="TreeGrafter"/>
</dbReference>
<dbReference type="InterPro" id="IPR002872">
    <property type="entry name" value="Proline_DH_dom"/>
</dbReference>
<organism evidence="8 9">
    <name type="scientific">Heterorhabditis bacteriophora</name>
    <name type="common">Entomopathogenic nematode worm</name>
    <dbReference type="NCBI Taxonomy" id="37862"/>
    <lineage>
        <taxon>Eukaryota</taxon>
        <taxon>Metazoa</taxon>
        <taxon>Ecdysozoa</taxon>
        <taxon>Nematoda</taxon>
        <taxon>Chromadorea</taxon>
        <taxon>Rhabditida</taxon>
        <taxon>Rhabditina</taxon>
        <taxon>Rhabditomorpha</taxon>
        <taxon>Strongyloidea</taxon>
        <taxon>Heterorhabditidae</taxon>
        <taxon>Heterorhabditis</taxon>
    </lineage>
</organism>
<feature type="domain" description="Proline dehydrogenase" evidence="7">
    <location>
        <begin position="316"/>
        <end position="446"/>
    </location>
</feature>
<comment type="pathway">
    <text evidence="1">Amino-acid degradation; L-proline degradation into L-glutamate; L-glutamate from L-proline: step 1/2.</text>
</comment>
<reference evidence="9" key="1">
    <citation type="submission" date="2016-11" db="UniProtKB">
        <authorList>
            <consortium name="WormBaseParasite"/>
        </authorList>
    </citation>
    <scope>IDENTIFICATION</scope>
</reference>
<dbReference type="InterPro" id="IPR029041">
    <property type="entry name" value="FAD-linked_oxidoreductase-like"/>
</dbReference>
<evidence type="ECO:0000313" key="9">
    <source>
        <dbReference type="WBParaSite" id="Hba_15499"/>
    </source>
</evidence>
<evidence type="ECO:0000256" key="2">
    <source>
        <dbReference type="ARBA" id="ARBA00005869"/>
    </source>
</evidence>
<comment type="cofactor">
    <cofactor evidence="5">
        <name>FAD</name>
        <dbReference type="ChEBI" id="CHEBI:57692"/>
    </cofactor>
</comment>
<evidence type="ECO:0000256" key="6">
    <source>
        <dbReference type="SAM" id="MobiDB-lite"/>
    </source>
</evidence>
<feature type="compositionally biased region" description="Polar residues" evidence="6">
    <location>
        <begin position="21"/>
        <end position="31"/>
    </location>
</feature>
<evidence type="ECO:0000256" key="3">
    <source>
        <dbReference type="ARBA" id="ARBA00023002"/>
    </source>
</evidence>
<sequence>MGLRLLAAHQKACLGAIRSRSVGSNTSSNRITSKHKLQPASPEMAKEIEDSYSKLDLTFENTKEAFKSKSNSDVLRALLVLRLCGINLLVQNNQRILAAMRAFLGKTLFKRTLKSTFYGHFVAGETKTEVEPVVVRLKQFGVKSILDYSVESDLSSEEAATKTVEGGVDAEIAPAVGSAITDTGVVDSATLESTRERYAVHKEFADRREDVVSARTYFYEGEKVCDQNRDIFIDSVDAVAQATGGEGFAAIKITALGRPALLLKLSGSYWYGSDSNVSFKRGKFPEKIKSLWLVLLVCDYTKSKLSIIRYSSTIFMYQERKRAATIGYEDPVNPNFEATSRNYEACLTRIADEHERREKGSVSVMIASHNEDTVRFAVNLMKERAIAPSERIMCFAQLYGMCDQVSFSLGQAGYSVYKYLPYGPVEDVLPYLSRRALENGSVLKKANKERDLLWTELKRRIASGQFLYKIIDFDYAPVYQKTGAYTYSERKLGTVRGGNFHC</sequence>
<keyword evidence="5" id="KW-0285">Flavoprotein</keyword>
<dbReference type="GO" id="GO:0010133">
    <property type="term" value="P:L-proline catabolic process to L-glutamate"/>
    <property type="evidence" value="ECO:0007669"/>
    <property type="project" value="TreeGrafter"/>
</dbReference>
<dbReference type="GO" id="GO:0004657">
    <property type="term" value="F:proline dehydrogenase activity"/>
    <property type="evidence" value="ECO:0007669"/>
    <property type="project" value="UniProtKB-EC"/>
</dbReference>
<keyword evidence="8" id="KW-1185">Reference proteome</keyword>
<dbReference type="Pfam" id="PF01619">
    <property type="entry name" value="Pro_dh"/>
    <property type="match status" value="1"/>
</dbReference>
<evidence type="ECO:0000256" key="4">
    <source>
        <dbReference type="ARBA" id="ARBA00023062"/>
    </source>
</evidence>
<keyword evidence="3 5" id="KW-0560">Oxidoreductase</keyword>
<dbReference type="PANTHER" id="PTHR13914">
    <property type="entry name" value="PROLINE OXIDASE"/>
    <property type="match status" value="1"/>
</dbReference>
<protein>
    <recommendedName>
        <fullName evidence="5">Proline dehydrogenase</fullName>
        <ecNumber evidence="5">1.5.5.2</ecNumber>
    </recommendedName>
</protein>
<proteinExistence type="inferred from homology"/>
<dbReference type="SUPFAM" id="SSF51730">
    <property type="entry name" value="FAD-linked oxidoreductase"/>
    <property type="match status" value="1"/>
</dbReference>
<evidence type="ECO:0000313" key="8">
    <source>
        <dbReference type="Proteomes" id="UP000095283"/>
    </source>
</evidence>
<dbReference type="WBParaSite" id="Hba_15499">
    <property type="protein sequence ID" value="Hba_15499"/>
    <property type="gene ID" value="Hba_15499"/>
</dbReference>
<dbReference type="AlphaFoldDB" id="A0A1I7XDT0"/>